<dbReference type="GO" id="GO:0006352">
    <property type="term" value="P:DNA-templated transcription initiation"/>
    <property type="evidence" value="ECO:0007669"/>
    <property type="project" value="InterPro"/>
</dbReference>
<dbReference type="Gene3D" id="1.10.1740.10">
    <property type="match status" value="1"/>
</dbReference>
<dbReference type="AlphaFoldDB" id="A0A0F9HFZ8"/>
<comment type="caution">
    <text evidence="1">The sequence shown here is derived from an EMBL/GenBank/DDBJ whole genome shotgun (WGS) entry which is preliminary data.</text>
</comment>
<proteinExistence type="predicted"/>
<reference evidence="1" key="1">
    <citation type="journal article" date="2015" name="Nature">
        <title>Complex archaea that bridge the gap between prokaryotes and eukaryotes.</title>
        <authorList>
            <person name="Spang A."/>
            <person name="Saw J.H."/>
            <person name="Jorgensen S.L."/>
            <person name="Zaremba-Niedzwiedzka K."/>
            <person name="Martijn J."/>
            <person name="Lind A.E."/>
            <person name="van Eijk R."/>
            <person name="Schleper C."/>
            <person name="Guy L."/>
            <person name="Ettema T.J."/>
        </authorList>
    </citation>
    <scope>NUCLEOTIDE SEQUENCE</scope>
</reference>
<name>A0A0F9HFZ8_9ZZZZ</name>
<accession>A0A0F9HFZ8</accession>
<dbReference type="SUPFAM" id="SSF88946">
    <property type="entry name" value="Sigma2 domain of RNA polymerase sigma factors"/>
    <property type="match status" value="1"/>
</dbReference>
<organism evidence="1">
    <name type="scientific">marine sediment metagenome</name>
    <dbReference type="NCBI Taxonomy" id="412755"/>
    <lineage>
        <taxon>unclassified sequences</taxon>
        <taxon>metagenomes</taxon>
        <taxon>ecological metagenomes</taxon>
    </lineage>
</organism>
<dbReference type="InterPro" id="IPR013325">
    <property type="entry name" value="RNA_pol_sigma_r2"/>
</dbReference>
<evidence type="ECO:0000313" key="1">
    <source>
        <dbReference type="EMBL" id="KKL80605.1"/>
    </source>
</evidence>
<sequence length="167" mass="19058">MSSIKATPFKELEEQWEGMLHKFAQWNTGMEREDLYQELRLLLFRAQQLFNPSAGAAFSTYLYNGCLNKVRKLEAQVKRVKSRVPPEALSPICMDDECLGRCAHVQLSLTDDVEALEIVAHASFEARWIAALVMRGEGRRRDWAEFGMTPEQIKSGVKELKGLLRPS</sequence>
<protein>
    <submittedName>
        <fullName evidence="1">Uncharacterized protein</fullName>
    </submittedName>
</protein>
<gene>
    <name evidence="1" type="ORF">LCGC14_2003090</name>
</gene>
<dbReference type="GO" id="GO:0003700">
    <property type="term" value="F:DNA-binding transcription factor activity"/>
    <property type="evidence" value="ECO:0007669"/>
    <property type="project" value="InterPro"/>
</dbReference>
<dbReference type="EMBL" id="LAZR01022800">
    <property type="protein sequence ID" value="KKL80605.1"/>
    <property type="molecule type" value="Genomic_DNA"/>
</dbReference>